<evidence type="ECO:0000313" key="5">
    <source>
        <dbReference type="EMBL" id="MFC7303866.1"/>
    </source>
</evidence>
<comment type="caution">
    <text evidence="5">The sequence shown here is derived from an EMBL/GenBank/DDBJ whole genome shotgun (WGS) entry which is preliminary data.</text>
</comment>
<feature type="transmembrane region" description="Helical" evidence="2">
    <location>
        <begin position="203"/>
        <end position="220"/>
    </location>
</feature>
<feature type="transmembrane region" description="Helical" evidence="2">
    <location>
        <begin position="133"/>
        <end position="157"/>
    </location>
</feature>
<feature type="transmembrane region" description="Helical" evidence="2">
    <location>
        <begin position="89"/>
        <end position="112"/>
    </location>
</feature>
<name>A0ABW2JD25_9ACTN</name>
<dbReference type="PANTHER" id="PTHR42208:SF1">
    <property type="entry name" value="HEAVY METAL TRANSPORTER"/>
    <property type="match status" value="1"/>
</dbReference>
<proteinExistence type="predicted"/>
<dbReference type="InterPro" id="IPR039447">
    <property type="entry name" value="UreH-like_TM_dom"/>
</dbReference>
<accession>A0ABW2JD25</accession>
<keyword evidence="6" id="KW-1185">Reference proteome</keyword>
<feature type="domain" description="EfeO-type cupredoxin-like" evidence="4">
    <location>
        <begin position="248"/>
        <end position="334"/>
    </location>
</feature>
<dbReference type="Pfam" id="PF13386">
    <property type="entry name" value="DsbD_2"/>
    <property type="match status" value="1"/>
</dbReference>
<gene>
    <name evidence="5" type="ORF">ACFQVC_06515</name>
</gene>
<dbReference type="InterPro" id="IPR028096">
    <property type="entry name" value="EfeO_Cupredoxin"/>
</dbReference>
<evidence type="ECO:0000313" key="6">
    <source>
        <dbReference type="Proteomes" id="UP001596523"/>
    </source>
</evidence>
<feature type="compositionally biased region" description="Gly residues" evidence="1">
    <location>
        <begin position="353"/>
        <end position="370"/>
    </location>
</feature>
<keyword evidence="2" id="KW-0472">Membrane</keyword>
<dbReference type="PANTHER" id="PTHR42208">
    <property type="entry name" value="HEAVY METAL TRANSPORTER-RELATED"/>
    <property type="match status" value="1"/>
</dbReference>
<evidence type="ECO:0000259" key="4">
    <source>
        <dbReference type="Pfam" id="PF13473"/>
    </source>
</evidence>
<reference evidence="6" key="1">
    <citation type="journal article" date="2019" name="Int. J. Syst. Evol. Microbiol.">
        <title>The Global Catalogue of Microorganisms (GCM) 10K type strain sequencing project: providing services to taxonomists for standard genome sequencing and annotation.</title>
        <authorList>
            <consortium name="The Broad Institute Genomics Platform"/>
            <consortium name="The Broad Institute Genome Sequencing Center for Infectious Disease"/>
            <person name="Wu L."/>
            <person name="Ma J."/>
        </authorList>
    </citation>
    <scope>NUCLEOTIDE SEQUENCE [LARGE SCALE GENOMIC DNA]</scope>
    <source>
        <strain evidence="6">SYNS20</strain>
    </source>
</reference>
<dbReference type="Pfam" id="PF13473">
    <property type="entry name" value="Cupredoxin_1"/>
    <property type="match status" value="1"/>
</dbReference>
<sequence>MASTTALFVTGVTTGLFAGGASCAAVQGGLLAGAVGRRTKEGPAQHPPGGGLFAPVVAFLGAKLVSHTLLGAALGLLGAAVQPGPRTQAVLLVLAAALMVLFALDMLGVSFVRRFVPRPPAAWGRRVRRSAKSASVTTPAVLGFLTVLIPCGVTLSVELIAVTSGSVTGGAAVLAGFVLGTGPLFALLGFFLRSAARLWQGRLTLVTGVLVLLVAVWTLGSGLRLGGWWPAGGGPASAATEPAQPVRTHADGSQTITVQARTDSYRPSSITAKAGVRTELVVATKDSGGCVRAFVVPGLGVRKILPVTGETTVDLGSPKAGTMSFSCGMGMYGGRIRFTGDGGGDGDRTHAGTGIGSGAGSGAGAGQGAK</sequence>
<dbReference type="InterPro" id="IPR008972">
    <property type="entry name" value="Cupredoxin"/>
</dbReference>
<evidence type="ECO:0000256" key="2">
    <source>
        <dbReference type="SAM" id="Phobius"/>
    </source>
</evidence>
<dbReference type="SUPFAM" id="SSF49503">
    <property type="entry name" value="Cupredoxins"/>
    <property type="match status" value="1"/>
</dbReference>
<evidence type="ECO:0000256" key="1">
    <source>
        <dbReference type="SAM" id="MobiDB-lite"/>
    </source>
</evidence>
<protein>
    <submittedName>
        <fullName evidence="5">Sulfite exporter TauE/SafE family protein</fullName>
    </submittedName>
</protein>
<feature type="region of interest" description="Disordered" evidence="1">
    <location>
        <begin position="340"/>
        <end position="370"/>
    </location>
</feature>
<feature type="transmembrane region" description="Helical" evidence="2">
    <location>
        <begin position="52"/>
        <end position="77"/>
    </location>
</feature>
<dbReference type="Gene3D" id="2.60.40.420">
    <property type="entry name" value="Cupredoxins - blue copper proteins"/>
    <property type="match status" value="1"/>
</dbReference>
<keyword evidence="2" id="KW-0812">Transmembrane</keyword>
<feature type="domain" description="Urease accessory protein UreH-like transmembrane" evidence="3">
    <location>
        <begin position="13"/>
        <end position="217"/>
    </location>
</feature>
<feature type="transmembrane region" description="Helical" evidence="2">
    <location>
        <begin position="169"/>
        <end position="191"/>
    </location>
</feature>
<feature type="transmembrane region" description="Helical" evidence="2">
    <location>
        <begin position="6"/>
        <end position="31"/>
    </location>
</feature>
<dbReference type="EMBL" id="JBHTCF010000002">
    <property type="protein sequence ID" value="MFC7303866.1"/>
    <property type="molecule type" value="Genomic_DNA"/>
</dbReference>
<dbReference type="RefSeq" id="WP_381827480.1">
    <property type="nucleotide sequence ID" value="NZ_JBHTCF010000002.1"/>
</dbReference>
<organism evidence="5 6">
    <name type="scientific">Streptomyces monticola</name>
    <dbReference type="NCBI Taxonomy" id="2666263"/>
    <lineage>
        <taxon>Bacteria</taxon>
        <taxon>Bacillati</taxon>
        <taxon>Actinomycetota</taxon>
        <taxon>Actinomycetes</taxon>
        <taxon>Kitasatosporales</taxon>
        <taxon>Streptomycetaceae</taxon>
        <taxon>Streptomyces</taxon>
    </lineage>
</organism>
<dbReference type="Proteomes" id="UP001596523">
    <property type="component" value="Unassembled WGS sequence"/>
</dbReference>
<evidence type="ECO:0000259" key="3">
    <source>
        <dbReference type="Pfam" id="PF13386"/>
    </source>
</evidence>
<keyword evidence="2" id="KW-1133">Transmembrane helix</keyword>